<evidence type="ECO:0000313" key="5">
    <source>
        <dbReference type="Proteomes" id="UP000008237"/>
    </source>
</evidence>
<dbReference type="PANTHER" id="PTHR43115">
    <property type="entry name" value="DEHYDROGENASE/REDUCTASE SDR FAMILY MEMBER 11"/>
    <property type="match status" value="1"/>
</dbReference>
<accession>E2BI83</accession>
<dbReference type="OrthoDB" id="1933717at2759"/>
<protein>
    <submittedName>
        <fullName evidence="4">Dehydrogenase/reductase SDR family member 11</fullName>
    </submittedName>
</protein>
<dbReference type="SUPFAM" id="SSF51735">
    <property type="entry name" value="NAD(P)-binding Rossmann-fold domains"/>
    <property type="match status" value="1"/>
</dbReference>
<organism evidence="5">
    <name type="scientific">Harpegnathos saltator</name>
    <name type="common">Jerdon's jumping ant</name>
    <dbReference type="NCBI Taxonomy" id="610380"/>
    <lineage>
        <taxon>Eukaryota</taxon>
        <taxon>Metazoa</taxon>
        <taxon>Ecdysozoa</taxon>
        <taxon>Arthropoda</taxon>
        <taxon>Hexapoda</taxon>
        <taxon>Insecta</taxon>
        <taxon>Pterygota</taxon>
        <taxon>Neoptera</taxon>
        <taxon>Endopterygota</taxon>
        <taxon>Hymenoptera</taxon>
        <taxon>Apocrita</taxon>
        <taxon>Aculeata</taxon>
        <taxon>Formicoidea</taxon>
        <taxon>Formicidae</taxon>
        <taxon>Ponerinae</taxon>
        <taxon>Ponerini</taxon>
        <taxon>Harpegnathos</taxon>
    </lineage>
</organism>
<dbReference type="PRINTS" id="PR00080">
    <property type="entry name" value="SDRFAMILY"/>
</dbReference>
<keyword evidence="5" id="KW-1185">Reference proteome</keyword>
<reference evidence="4 5" key="1">
    <citation type="journal article" date="2010" name="Science">
        <title>Genomic comparison of the ants Camponotus floridanus and Harpegnathos saltator.</title>
        <authorList>
            <person name="Bonasio R."/>
            <person name="Zhang G."/>
            <person name="Ye C."/>
            <person name="Mutti N.S."/>
            <person name="Fang X."/>
            <person name="Qin N."/>
            <person name="Donahue G."/>
            <person name="Yang P."/>
            <person name="Li Q."/>
            <person name="Li C."/>
            <person name="Zhang P."/>
            <person name="Huang Z."/>
            <person name="Berger S.L."/>
            <person name="Reinberg D."/>
            <person name="Wang J."/>
            <person name="Liebig J."/>
        </authorList>
    </citation>
    <scope>NUCLEOTIDE SEQUENCE [LARGE SCALE GENOMIC DNA]</scope>
    <source>
        <strain evidence="4 5">R22 G/1</strain>
    </source>
</reference>
<dbReference type="Gene3D" id="3.40.50.720">
    <property type="entry name" value="NAD(P)-binding Rossmann-like Domain"/>
    <property type="match status" value="1"/>
</dbReference>
<comment type="similarity">
    <text evidence="1 3">Belongs to the short-chain dehydrogenases/reductases (SDR) family.</text>
</comment>
<dbReference type="OMA" id="QVAKAIC"/>
<keyword evidence="2" id="KW-0560">Oxidoreductase</keyword>
<dbReference type="InterPro" id="IPR036291">
    <property type="entry name" value="NAD(P)-bd_dom_sf"/>
</dbReference>
<dbReference type="GO" id="GO:0016616">
    <property type="term" value="F:oxidoreductase activity, acting on the CH-OH group of donors, NAD or NADP as acceptor"/>
    <property type="evidence" value="ECO:0007669"/>
    <property type="project" value="UniProtKB-ARBA"/>
</dbReference>
<evidence type="ECO:0000256" key="1">
    <source>
        <dbReference type="ARBA" id="ARBA00006484"/>
    </source>
</evidence>
<dbReference type="InterPro" id="IPR002347">
    <property type="entry name" value="SDR_fam"/>
</dbReference>
<dbReference type="InParanoid" id="E2BI83"/>
<evidence type="ECO:0000313" key="4">
    <source>
        <dbReference type="EMBL" id="EFN84589.1"/>
    </source>
</evidence>
<gene>
    <name evidence="4" type="ORF">EAI_16364</name>
</gene>
<proteinExistence type="inferred from homology"/>
<dbReference type="Pfam" id="PF00106">
    <property type="entry name" value="adh_short"/>
    <property type="match status" value="1"/>
</dbReference>
<evidence type="ECO:0000256" key="3">
    <source>
        <dbReference type="RuleBase" id="RU000363"/>
    </source>
</evidence>
<dbReference type="EMBL" id="GL448460">
    <property type="protein sequence ID" value="EFN84589.1"/>
    <property type="molecule type" value="Genomic_DNA"/>
</dbReference>
<evidence type="ECO:0000256" key="2">
    <source>
        <dbReference type="ARBA" id="ARBA00023002"/>
    </source>
</evidence>
<dbReference type="AlphaFoldDB" id="E2BI83"/>
<dbReference type="Proteomes" id="UP000008237">
    <property type="component" value="Unassembled WGS sequence"/>
</dbReference>
<dbReference type="STRING" id="610380.E2BI83"/>
<dbReference type="PRINTS" id="PR00081">
    <property type="entry name" value="GDHRDH"/>
</dbReference>
<sequence>MDRWVSKVALVTGASVGIGAQVTKMLAQKGMRVIAVARRLEKLEELAARIKREHKTEIYPMMCDVCKEEDILRVFKWADDKFGGVDVLVNNAGTVSNESIIDGSTEKYRAIMEVNVIAMAICSREMSRSIKKRKTRGHIINMNSIMGHYGEAMVVSNSLYSASKYAVTGMSHSLRHEMIAAKLDIKVTSISPGVVDTDMIRDFGVTPEMLRGNSLQGQDIADAMIYVLSAPSNVEVRLFKYNYTTFTIFLIREDMFAHGAAHICKHLHTDE</sequence>
<dbReference type="PANTHER" id="PTHR43115:SF4">
    <property type="entry name" value="DEHYDROGENASE_REDUCTASE SDR FAMILY MEMBER 11"/>
    <property type="match status" value="1"/>
</dbReference>
<dbReference type="FunFam" id="3.40.50.720:FF:000047">
    <property type="entry name" value="NADP-dependent L-serine/L-allo-threonine dehydrogenase"/>
    <property type="match status" value="1"/>
</dbReference>
<name>E2BI83_HARSA</name>